<gene>
    <name evidence="3" type="ORF">L203_103238</name>
</gene>
<dbReference type="InterPro" id="IPR052639">
    <property type="entry name" value="TRAIP_ubiq-protein_ligase"/>
</dbReference>
<feature type="coiled-coil region" evidence="1">
    <location>
        <begin position="208"/>
        <end position="349"/>
    </location>
</feature>
<proteinExistence type="predicted"/>
<dbReference type="RefSeq" id="XP_066068739.1">
    <property type="nucleotide sequence ID" value="XM_066212642.1"/>
</dbReference>
<feature type="compositionally biased region" description="Polar residues" evidence="2">
    <location>
        <begin position="366"/>
        <end position="375"/>
    </location>
</feature>
<dbReference type="OrthoDB" id="3219336at2759"/>
<dbReference type="CDD" id="cd16448">
    <property type="entry name" value="RING-H2"/>
    <property type="match status" value="1"/>
</dbReference>
<dbReference type="KEGG" id="cdep:91087449"/>
<evidence type="ECO:0000313" key="3">
    <source>
        <dbReference type="EMBL" id="WVN88039.1"/>
    </source>
</evidence>
<dbReference type="Proteomes" id="UP000094043">
    <property type="component" value="Chromosome 3"/>
</dbReference>
<keyword evidence="1" id="KW-0175">Coiled coil</keyword>
<reference evidence="3" key="2">
    <citation type="journal article" date="2022" name="Elife">
        <title>Obligate sexual reproduction of a homothallic fungus closely related to the Cryptococcus pathogenic species complex.</title>
        <authorList>
            <person name="Passer A.R."/>
            <person name="Clancey S.A."/>
            <person name="Shea T."/>
            <person name="David-Palma M."/>
            <person name="Averette A.F."/>
            <person name="Boekhout T."/>
            <person name="Porcel B.M."/>
            <person name="Nowrousian M."/>
            <person name="Cuomo C.A."/>
            <person name="Sun S."/>
            <person name="Heitman J."/>
            <person name="Coelho M.A."/>
        </authorList>
    </citation>
    <scope>NUCLEOTIDE SEQUENCE</scope>
    <source>
        <strain evidence="3">CBS 7841</strain>
    </source>
</reference>
<dbReference type="GeneID" id="91087449"/>
<dbReference type="SMART" id="SM01197">
    <property type="entry name" value="FANCL_C"/>
    <property type="match status" value="1"/>
</dbReference>
<dbReference type="GO" id="GO:0005634">
    <property type="term" value="C:nucleus"/>
    <property type="evidence" value="ECO:0007669"/>
    <property type="project" value="TreeGrafter"/>
</dbReference>
<dbReference type="SUPFAM" id="SSF57850">
    <property type="entry name" value="RING/U-box"/>
    <property type="match status" value="1"/>
</dbReference>
<feature type="compositionally biased region" description="Polar residues" evidence="2">
    <location>
        <begin position="582"/>
        <end position="595"/>
    </location>
</feature>
<dbReference type="GO" id="GO:0061630">
    <property type="term" value="F:ubiquitin protein ligase activity"/>
    <property type="evidence" value="ECO:0007669"/>
    <property type="project" value="TreeGrafter"/>
</dbReference>
<reference evidence="3" key="1">
    <citation type="submission" date="2016-06" db="EMBL/GenBank/DDBJ databases">
        <authorList>
            <person name="Cuomo C."/>
            <person name="Litvintseva A."/>
            <person name="Heitman J."/>
            <person name="Chen Y."/>
            <person name="Sun S."/>
            <person name="Springer D."/>
            <person name="Dromer F."/>
            <person name="Young S."/>
            <person name="Zeng Q."/>
            <person name="Chapman S."/>
            <person name="Gujja S."/>
            <person name="Saif S."/>
            <person name="Birren B."/>
        </authorList>
    </citation>
    <scope>NUCLEOTIDE SEQUENCE</scope>
    <source>
        <strain evidence="3">CBS 7841</strain>
    </source>
</reference>
<feature type="region of interest" description="Disordered" evidence="2">
    <location>
        <begin position="559"/>
        <end position="604"/>
    </location>
</feature>
<reference evidence="3" key="3">
    <citation type="submission" date="2024-01" db="EMBL/GenBank/DDBJ databases">
        <authorList>
            <person name="Coelho M.A."/>
            <person name="David-Palma M."/>
            <person name="Shea T."/>
            <person name="Sun S."/>
            <person name="Cuomo C.A."/>
            <person name="Heitman J."/>
        </authorList>
    </citation>
    <scope>NUCLEOTIDE SEQUENCE</scope>
    <source>
        <strain evidence="3">CBS 7841</strain>
    </source>
</reference>
<name>A0A1E3HPH1_9TREE</name>
<dbReference type="PANTHER" id="PTHR46569">
    <property type="entry name" value="E3 UBIQUITIN-PROTEIN LIGASE TRAIP"/>
    <property type="match status" value="1"/>
</dbReference>
<feature type="region of interest" description="Disordered" evidence="2">
    <location>
        <begin position="358"/>
        <end position="379"/>
    </location>
</feature>
<dbReference type="SMART" id="SM00184">
    <property type="entry name" value="RING"/>
    <property type="match status" value="1"/>
</dbReference>
<dbReference type="InterPro" id="IPR013083">
    <property type="entry name" value="Znf_RING/FYVE/PHD"/>
</dbReference>
<dbReference type="EMBL" id="CP143786">
    <property type="protein sequence ID" value="WVN88039.1"/>
    <property type="molecule type" value="Genomic_DNA"/>
</dbReference>
<feature type="region of interest" description="Disordered" evidence="2">
    <location>
        <begin position="419"/>
        <end position="443"/>
    </location>
</feature>
<evidence type="ECO:0000256" key="1">
    <source>
        <dbReference type="SAM" id="Coils"/>
    </source>
</evidence>
<dbReference type="AlphaFoldDB" id="A0A1E3HPH1"/>
<organism evidence="3 4">
    <name type="scientific">Cryptococcus depauperatus CBS 7841</name>
    <dbReference type="NCBI Taxonomy" id="1295531"/>
    <lineage>
        <taxon>Eukaryota</taxon>
        <taxon>Fungi</taxon>
        <taxon>Dikarya</taxon>
        <taxon>Basidiomycota</taxon>
        <taxon>Agaricomycotina</taxon>
        <taxon>Tremellomycetes</taxon>
        <taxon>Tremellales</taxon>
        <taxon>Cryptococcaceae</taxon>
        <taxon>Cryptococcus</taxon>
    </lineage>
</organism>
<dbReference type="PROSITE" id="PS50089">
    <property type="entry name" value="ZF_RING_2"/>
    <property type="match status" value="1"/>
</dbReference>
<protein>
    <submittedName>
        <fullName evidence="3">Uncharacterized protein</fullName>
    </submittedName>
</protein>
<evidence type="ECO:0000313" key="4">
    <source>
        <dbReference type="Proteomes" id="UP000094043"/>
    </source>
</evidence>
<dbReference type="Gene3D" id="3.30.40.10">
    <property type="entry name" value="Zinc/RING finger domain, C3HC4 (zinc finger)"/>
    <property type="match status" value="1"/>
</dbReference>
<evidence type="ECO:0000256" key="2">
    <source>
        <dbReference type="SAM" id="MobiDB-lite"/>
    </source>
</evidence>
<dbReference type="GO" id="GO:0031297">
    <property type="term" value="P:replication fork processing"/>
    <property type="evidence" value="ECO:0007669"/>
    <property type="project" value="TreeGrafter"/>
</dbReference>
<sequence length="639" mass="71793">MGRRLEDASCAICIDSLFTKRDDLDDIVPIATCECGHVFHEPCLREWFRTQSEAYIAAARSTGIPGRHGSPTLSDAPVECPSCRAECFANPETGEPLIHRLFITFDGSSSSVGLSSSPITSTFNRKGKRKEQEIFGLARRAKGLAEEVKDLNASSTDEDVQRMLNRADTLAEDLEMSAKASSGIKTYAEGLTAAINKLRASLESHPLIANLQARIFELEEIIKEHNNSMRVIIPSEVRKAKEAEQAKLGKKVKQIRDELEAIQRELEREKVARRASKKEMDVRAKENEKIIADLKRQIELEVKEREDLQSALQERGKLLKMYHTKNESRKELKTRLKVLESENAHLKDALKAAFAPHDTDSFRGQHPSSHVPDQSSDFEGDFSIEEIPACSVPQKKSLNPPYHISSKYEDESLLIEIPSSQDDSLRQASPKRKEPECRHHPTARTISFDLEEGLKRRKPNKSKYFAALDNQEKNKASCGQEMKLGSFNSSDEGNRKLASRGEHLSYMNTKNPFVRQRNVLTDRKFARPPLQWKTCVSPDVLVPDSSPPMSPRRNQHILVTSSPSPEHTEPSSVRKPLEETHLTSAGITNQTSLSTLKRKDSGKDKAGQNIIDFLGMRDANGRPKTGVRLVTGRQIHKRL</sequence>
<dbReference type="Pfam" id="PF13639">
    <property type="entry name" value="zf-RING_2"/>
    <property type="match status" value="1"/>
</dbReference>
<dbReference type="PANTHER" id="PTHR46569:SF1">
    <property type="entry name" value="E3 UBIQUITIN-PROTEIN LIGASE RFWD3-RELATED"/>
    <property type="match status" value="1"/>
</dbReference>
<dbReference type="InterPro" id="IPR001841">
    <property type="entry name" value="Znf_RING"/>
</dbReference>
<dbReference type="GO" id="GO:0016567">
    <property type="term" value="P:protein ubiquitination"/>
    <property type="evidence" value="ECO:0007669"/>
    <property type="project" value="TreeGrafter"/>
</dbReference>
<dbReference type="VEuPathDB" id="FungiDB:L203_06146"/>
<dbReference type="GO" id="GO:0090734">
    <property type="term" value="C:site of DNA damage"/>
    <property type="evidence" value="ECO:0007669"/>
    <property type="project" value="TreeGrafter"/>
</dbReference>
<keyword evidence="4" id="KW-1185">Reference proteome</keyword>
<accession>A0A1E3HPH1</accession>